<comment type="similarity">
    <text evidence="1 7">Belongs to the acylphosphatase family.</text>
</comment>
<dbReference type="OrthoDB" id="5295388at2"/>
<dbReference type="Pfam" id="PF00708">
    <property type="entry name" value="Acylphosphatase"/>
    <property type="match status" value="1"/>
</dbReference>
<reference evidence="9 10" key="1">
    <citation type="submission" date="2018-09" db="EMBL/GenBank/DDBJ databases">
        <authorList>
            <person name="Wang Z."/>
        </authorList>
    </citation>
    <scope>NUCLEOTIDE SEQUENCE [LARGE SCALE GENOMIC DNA]</scope>
    <source>
        <strain evidence="9 10">ALS 81</strain>
    </source>
</reference>
<sequence length="89" mass="9538">MHSFRAIVKGHVQGVGFRYFTADQALRLGLCGYAKNLNDGSVEVLAVGEQDALGKLALWLKTGSPAARVTALALTYQDYEGSVKGFSCE</sequence>
<evidence type="ECO:0000259" key="8">
    <source>
        <dbReference type="PROSITE" id="PS51160"/>
    </source>
</evidence>
<evidence type="ECO:0000256" key="3">
    <source>
        <dbReference type="ARBA" id="ARBA00015991"/>
    </source>
</evidence>
<dbReference type="PROSITE" id="PS00151">
    <property type="entry name" value="ACYLPHOSPHATASE_2"/>
    <property type="match status" value="1"/>
</dbReference>
<evidence type="ECO:0000256" key="6">
    <source>
        <dbReference type="RuleBase" id="RU000553"/>
    </source>
</evidence>
<evidence type="ECO:0000313" key="10">
    <source>
        <dbReference type="Proteomes" id="UP000286482"/>
    </source>
</evidence>
<dbReference type="NCBIfam" id="NF011000">
    <property type="entry name" value="PRK14426.1"/>
    <property type="match status" value="1"/>
</dbReference>
<evidence type="ECO:0000256" key="5">
    <source>
        <dbReference type="PROSITE-ProRule" id="PRU00520"/>
    </source>
</evidence>
<evidence type="ECO:0000313" key="9">
    <source>
        <dbReference type="EMBL" id="RKF20147.1"/>
    </source>
</evidence>
<evidence type="ECO:0000256" key="1">
    <source>
        <dbReference type="ARBA" id="ARBA00005614"/>
    </source>
</evidence>
<organism evidence="9 10">
    <name type="scientific">Alginatibacterium sediminis</name>
    <dbReference type="NCBI Taxonomy" id="2164068"/>
    <lineage>
        <taxon>Bacteria</taxon>
        <taxon>Pseudomonadati</taxon>
        <taxon>Pseudomonadota</taxon>
        <taxon>Gammaproteobacteria</taxon>
        <taxon>Alteromonadales</taxon>
        <taxon>Alteromonadaceae</taxon>
        <taxon>Alginatibacterium</taxon>
    </lineage>
</organism>
<keyword evidence="10" id="KW-1185">Reference proteome</keyword>
<feature type="active site" evidence="5">
    <location>
        <position position="18"/>
    </location>
</feature>
<dbReference type="SUPFAM" id="SSF54975">
    <property type="entry name" value="Acylphosphatase/BLUF domain-like"/>
    <property type="match status" value="1"/>
</dbReference>
<dbReference type="EMBL" id="RAQO01000004">
    <property type="protein sequence ID" value="RKF20147.1"/>
    <property type="molecule type" value="Genomic_DNA"/>
</dbReference>
<dbReference type="RefSeq" id="WP_120354151.1">
    <property type="nucleotide sequence ID" value="NZ_RAQO01000004.1"/>
</dbReference>
<proteinExistence type="inferred from homology"/>
<dbReference type="PANTHER" id="PTHR47268">
    <property type="entry name" value="ACYLPHOSPHATASE"/>
    <property type="match status" value="1"/>
</dbReference>
<accession>A0A420EHL4</accession>
<name>A0A420EHL4_9ALTE</name>
<feature type="domain" description="Acylphosphatase-like" evidence="8">
    <location>
        <begin position="3"/>
        <end position="89"/>
    </location>
</feature>
<protein>
    <recommendedName>
        <fullName evidence="3 5">Acylphosphatase</fullName>
        <ecNumber evidence="2 5">3.6.1.7</ecNumber>
    </recommendedName>
</protein>
<comment type="caution">
    <text evidence="9">The sequence shown here is derived from an EMBL/GenBank/DDBJ whole genome shotgun (WGS) entry which is preliminary data.</text>
</comment>
<feature type="active site" evidence="5">
    <location>
        <position position="36"/>
    </location>
</feature>
<dbReference type="PROSITE" id="PS51160">
    <property type="entry name" value="ACYLPHOSPHATASE_3"/>
    <property type="match status" value="1"/>
</dbReference>
<dbReference type="InterPro" id="IPR020456">
    <property type="entry name" value="Acylphosphatase"/>
</dbReference>
<evidence type="ECO:0000256" key="7">
    <source>
        <dbReference type="RuleBase" id="RU004168"/>
    </source>
</evidence>
<dbReference type="PANTHER" id="PTHR47268:SF4">
    <property type="entry name" value="ACYLPHOSPHATASE"/>
    <property type="match status" value="1"/>
</dbReference>
<evidence type="ECO:0000256" key="4">
    <source>
        <dbReference type="ARBA" id="ARBA00047645"/>
    </source>
</evidence>
<dbReference type="InterPro" id="IPR001792">
    <property type="entry name" value="Acylphosphatase-like_dom"/>
</dbReference>
<dbReference type="InterPro" id="IPR036046">
    <property type="entry name" value="Acylphosphatase-like_dom_sf"/>
</dbReference>
<gene>
    <name evidence="9" type="ORF">DBZ36_06790</name>
</gene>
<dbReference type="EC" id="3.6.1.7" evidence="2 5"/>
<dbReference type="GO" id="GO:0003998">
    <property type="term" value="F:acylphosphatase activity"/>
    <property type="evidence" value="ECO:0007669"/>
    <property type="project" value="UniProtKB-EC"/>
</dbReference>
<dbReference type="AlphaFoldDB" id="A0A420EHL4"/>
<keyword evidence="5 6" id="KW-0378">Hydrolase</keyword>
<dbReference type="InterPro" id="IPR017968">
    <property type="entry name" value="Acylphosphatase_CS"/>
</dbReference>
<dbReference type="Gene3D" id="3.30.70.100">
    <property type="match status" value="1"/>
</dbReference>
<evidence type="ECO:0000256" key="2">
    <source>
        <dbReference type="ARBA" id="ARBA00012150"/>
    </source>
</evidence>
<dbReference type="Proteomes" id="UP000286482">
    <property type="component" value="Unassembled WGS sequence"/>
</dbReference>
<dbReference type="PROSITE" id="PS00150">
    <property type="entry name" value="ACYLPHOSPHATASE_1"/>
    <property type="match status" value="1"/>
</dbReference>
<comment type="catalytic activity">
    <reaction evidence="4 5 6">
        <text>an acyl phosphate + H2O = a carboxylate + phosphate + H(+)</text>
        <dbReference type="Rhea" id="RHEA:14965"/>
        <dbReference type="ChEBI" id="CHEBI:15377"/>
        <dbReference type="ChEBI" id="CHEBI:15378"/>
        <dbReference type="ChEBI" id="CHEBI:29067"/>
        <dbReference type="ChEBI" id="CHEBI:43474"/>
        <dbReference type="ChEBI" id="CHEBI:59918"/>
        <dbReference type="EC" id="3.6.1.7"/>
    </reaction>
</comment>